<dbReference type="SUPFAM" id="SSF52058">
    <property type="entry name" value="L domain-like"/>
    <property type="match status" value="1"/>
</dbReference>
<organism evidence="8 9">
    <name type="scientific">Durio zibethinus</name>
    <name type="common">Durian</name>
    <dbReference type="NCBI Taxonomy" id="66656"/>
    <lineage>
        <taxon>Eukaryota</taxon>
        <taxon>Viridiplantae</taxon>
        <taxon>Streptophyta</taxon>
        <taxon>Embryophyta</taxon>
        <taxon>Tracheophyta</taxon>
        <taxon>Spermatophyta</taxon>
        <taxon>Magnoliopsida</taxon>
        <taxon>eudicotyledons</taxon>
        <taxon>Gunneridae</taxon>
        <taxon>Pentapetalae</taxon>
        <taxon>rosids</taxon>
        <taxon>malvids</taxon>
        <taxon>Malvales</taxon>
        <taxon>Malvaceae</taxon>
        <taxon>Helicteroideae</taxon>
        <taxon>Durio</taxon>
    </lineage>
</organism>
<dbReference type="InterPro" id="IPR027417">
    <property type="entry name" value="P-loop_NTPase"/>
</dbReference>
<dbReference type="SUPFAM" id="SSF52200">
    <property type="entry name" value="Toll/Interleukin receptor TIR domain"/>
    <property type="match status" value="1"/>
</dbReference>
<keyword evidence="2" id="KW-0433">Leucine-rich repeat</keyword>
<evidence type="ECO:0000313" key="8">
    <source>
        <dbReference type="Proteomes" id="UP000515121"/>
    </source>
</evidence>
<dbReference type="SMART" id="SM00255">
    <property type="entry name" value="TIR"/>
    <property type="match status" value="1"/>
</dbReference>
<keyword evidence="5" id="KW-0520">NAD</keyword>
<evidence type="ECO:0000313" key="9">
    <source>
        <dbReference type="RefSeq" id="XP_022744030.1"/>
    </source>
</evidence>
<dbReference type="GeneID" id="111294982"/>
<dbReference type="OrthoDB" id="1901675at2759"/>
<dbReference type="InterPro" id="IPR001611">
    <property type="entry name" value="Leu-rich_rpt"/>
</dbReference>
<dbReference type="FunFam" id="3.40.50.10140:FF:000007">
    <property type="entry name" value="Disease resistance protein (TIR-NBS-LRR class)"/>
    <property type="match status" value="1"/>
</dbReference>
<dbReference type="PROSITE" id="PS50104">
    <property type="entry name" value="TIR"/>
    <property type="match status" value="1"/>
</dbReference>
<dbReference type="PROSITE" id="PS51450">
    <property type="entry name" value="LRR"/>
    <property type="match status" value="1"/>
</dbReference>
<dbReference type="RefSeq" id="XP_022744030.1">
    <property type="nucleotide sequence ID" value="XM_022888295.1"/>
</dbReference>
<name>A0A6P5YUY0_DURZI</name>
<dbReference type="Pfam" id="PF01582">
    <property type="entry name" value="TIR"/>
    <property type="match status" value="1"/>
</dbReference>
<dbReference type="GO" id="GO:0007165">
    <property type="term" value="P:signal transduction"/>
    <property type="evidence" value="ECO:0007669"/>
    <property type="project" value="InterPro"/>
</dbReference>
<dbReference type="PANTHER" id="PTHR11017">
    <property type="entry name" value="LEUCINE-RICH REPEAT-CONTAINING PROTEIN"/>
    <property type="match status" value="1"/>
</dbReference>
<sequence length="1340" mass="153269">MAVSMSHEASTSNSRCTYHVFLSFRCTDTRKNFTDHLYIALVQAGIHTFRDDEEIERGKNINDEIEKAILYESKISVIVFSKNYAASTWCLNELVKILERKKSSQHIVLLIFYDVDPTQVKKQTGSYAEAFAKHEECFKSEMHMVQRWRIALKEVASFGGMVLQDRHESQFIQDIVKQIQNKLYHTALYVPSYLVGIDSLVTRINRWIEEGGSHNTGIATICGIGGIGKTTIAKVVFNQNIQRFEGYSFLSDVRETTQERNGLVHLQRQLISDILKGKANKIHSADDGILKINEAVCCRRVLIVLDDVDDLENITKIIGMRISFFPGSKIILTSRRRDLLSGPFITQMFDLKESSSYGDLSKVFEVKELAFNESLQLFNWYAFGHNSITESFMEYASNIVNYCTGLPLALQVLGSSLSGKSMSVWKSALEKLEAIPDSKIQKILRVSYDSLQDDHDKNLFLDIACLFIGKDRDYTATILDGCDFYTTVGIENLIGRSLLIINEKNKLMMHQMVRDMGKEIIRQESPDPGKRSTLWDKDAFDVIREKIGSKTIKSLTVDLQGLLENKSKRTTPGLHFAKHSKNRFVMSNEVDIETEVFAKMQRLKLLQLDYVKLKGDFKDFPKGLIWLRWHGFPLQSLPTDFDIKRLVVLDMRNSNLKHFWKDTECLPNLKILNLNHSHGLLKTPNFLGLPSLEKLMLKDCIKLTEVDESIGELKVLTFFSLKGCKNLMKLPRTIGLLLSLEVLSLSGCSRLDDIPRELQNMKSLRVLNLNETAICQSKSWISWLSLKRSKELGFFWASLPCSLAKLSLESCKLSSDVMPNDFSSLPSLKFLNLSKNPIHSLPKSISSLTKLHELRLTSCSELELIPKIPIFNPFTGVYVSSSPLTHVLSSWQCLMSWKRCYIFGCEKLAEVEGVFKLEPFENFEVEQIKNLFNIVSIDSNKVQLFNYLTDIKVVTTPQVVHECGITSTFILGSEVPIWFEHRTKGPRIAFSLPTPSHPGEKISCFKLGIVFSLDSDQIFEFQPSLFIFNETKEIKQRYFSNFVGIPETKNNTMSWLIHWPTMGLHLEGGDFVSCTVSNFNFNVREFGVTCKSENNIRYEHDFPHYIPGNELVIRDIELELTDHLLSLNSYENVKVQICNYSDESEMVASPQVLHDCGIITASNHGAKDILNYQGGRPKISITVPPNSSQKISWLKSIIILAANNDETFEFLPRIEIVNETKGTKWTYSKHFIGIPETSNDLYWLTSWRFRGDELEAGDHISLTVLSDSRVLDSGIDHVYDYESDDKCKQLMSKCSSFFSRAFFYFFFKSQRNLYRKQSKCSSFFSRVFFLFFPQIPKKLV</sequence>
<dbReference type="Gene3D" id="3.40.50.300">
    <property type="entry name" value="P-loop containing nucleotide triphosphate hydrolases"/>
    <property type="match status" value="1"/>
</dbReference>
<dbReference type="SUPFAM" id="SSF52540">
    <property type="entry name" value="P-loop containing nucleoside triphosphate hydrolases"/>
    <property type="match status" value="1"/>
</dbReference>
<reference evidence="9" key="1">
    <citation type="submission" date="2025-08" db="UniProtKB">
        <authorList>
            <consortium name="RefSeq"/>
        </authorList>
    </citation>
    <scope>IDENTIFICATION</scope>
    <source>
        <tissue evidence="9">Fruit stalk</tissue>
    </source>
</reference>
<dbReference type="Pfam" id="PF00931">
    <property type="entry name" value="NB-ARC"/>
    <property type="match status" value="1"/>
</dbReference>
<keyword evidence="4" id="KW-0378">Hydrolase</keyword>
<dbReference type="PANTHER" id="PTHR11017:SF305">
    <property type="entry name" value="TMV RESISTANCE PROTEIN N-LIKE"/>
    <property type="match status" value="1"/>
</dbReference>
<dbReference type="InterPro" id="IPR000157">
    <property type="entry name" value="TIR_dom"/>
</dbReference>
<proteinExistence type="predicted"/>
<dbReference type="PRINTS" id="PR00364">
    <property type="entry name" value="DISEASERSIST"/>
</dbReference>
<evidence type="ECO:0000256" key="3">
    <source>
        <dbReference type="ARBA" id="ARBA00022737"/>
    </source>
</evidence>
<dbReference type="Gene3D" id="3.40.50.10140">
    <property type="entry name" value="Toll/interleukin-1 receptor homology (TIR) domain"/>
    <property type="match status" value="1"/>
</dbReference>
<dbReference type="FunFam" id="1.10.8.430:FF:000002">
    <property type="entry name" value="Disease resistance protein (TIR-NBS-LRR class)"/>
    <property type="match status" value="1"/>
</dbReference>
<accession>A0A6P5YUY0</accession>
<dbReference type="KEGG" id="dzi:111294982"/>
<evidence type="ECO:0000256" key="2">
    <source>
        <dbReference type="ARBA" id="ARBA00022614"/>
    </source>
</evidence>
<evidence type="ECO:0000256" key="4">
    <source>
        <dbReference type="ARBA" id="ARBA00022801"/>
    </source>
</evidence>
<dbReference type="EC" id="3.2.2.6" evidence="1"/>
<evidence type="ECO:0000256" key="6">
    <source>
        <dbReference type="ARBA" id="ARBA00047304"/>
    </source>
</evidence>
<dbReference type="Proteomes" id="UP000515121">
    <property type="component" value="Unplaced"/>
</dbReference>
<dbReference type="InterPro" id="IPR042197">
    <property type="entry name" value="Apaf_helical"/>
</dbReference>
<protein>
    <recommendedName>
        <fullName evidence="1">ADP-ribosyl cyclase/cyclic ADP-ribose hydrolase</fullName>
        <ecNumber evidence="1">3.2.2.6</ecNumber>
    </recommendedName>
</protein>
<dbReference type="Gene3D" id="3.80.10.10">
    <property type="entry name" value="Ribonuclease Inhibitor"/>
    <property type="match status" value="2"/>
</dbReference>
<feature type="domain" description="TIR" evidence="7">
    <location>
        <begin position="16"/>
        <end position="183"/>
    </location>
</feature>
<dbReference type="InterPro" id="IPR058192">
    <property type="entry name" value="WHD_ROQ1-like"/>
</dbReference>
<evidence type="ECO:0000256" key="5">
    <source>
        <dbReference type="ARBA" id="ARBA00023027"/>
    </source>
</evidence>
<dbReference type="GO" id="GO:0061809">
    <property type="term" value="F:NAD+ nucleosidase activity, cyclic ADP-ribose generating"/>
    <property type="evidence" value="ECO:0007669"/>
    <property type="project" value="UniProtKB-EC"/>
</dbReference>
<comment type="catalytic activity">
    <reaction evidence="6">
        <text>NAD(+) + H2O = ADP-D-ribose + nicotinamide + H(+)</text>
        <dbReference type="Rhea" id="RHEA:16301"/>
        <dbReference type="ChEBI" id="CHEBI:15377"/>
        <dbReference type="ChEBI" id="CHEBI:15378"/>
        <dbReference type="ChEBI" id="CHEBI:17154"/>
        <dbReference type="ChEBI" id="CHEBI:57540"/>
        <dbReference type="ChEBI" id="CHEBI:57967"/>
        <dbReference type="EC" id="3.2.2.6"/>
    </reaction>
    <physiologicalReaction direction="left-to-right" evidence="6">
        <dbReference type="Rhea" id="RHEA:16302"/>
    </physiologicalReaction>
</comment>
<keyword evidence="8" id="KW-1185">Reference proteome</keyword>
<dbReference type="InterPro" id="IPR032675">
    <property type="entry name" value="LRR_dom_sf"/>
</dbReference>
<evidence type="ECO:0000256" key="1">
    <source>
        <dbReference type="ARBA" id="ARBA00011982"/>
    </source>
</evidence>
<dbReference type="Pfam" id="PF23282">
    <property type="entry name" value="WHD_ROQ1"/>
    <property type="match status" value="1"/>
</dbReference>
<gene>
    <name evidence="9" type="primary">LOC111294982</name>
</gene>
<dbReference type="GO" id="GO:0006952">
    <property type="term" value="P:defense response"/>
    <property type="evidence" value="ECO:0007669"/>
    <property type="project" value="InterPro"/>
</dbReference>
<dbReference type="InterPro" id="IPR044974">
    <property type="entry name" value="Disease_R_plants"/>
</dbReference>
<dbReference type="GO" id="GO:0043531">
    <property type="term" value="F:ADP binding"/>
    <property type="evidence" value="ECO:0007669"/>
    <property type="project" value="InterPro"/>
</dbReference>
<dbReference type="InterPro" id="IPR002182">
    <property type="entry name" value="NB-ARC"/>
</dbReference>
<dbReference type="Gene3D" id="1.10.8.430">
    <property type="entry name" value="Helical domain of apoptotic protease-activating factors"/>
    <property type="match status" value="1"/>
</dbReference>
<evidence type="ECO:0000259" key="7">
    <source>
        <dbReference type="PROSITE" id="PS50104"/>
    </source>
</evidence>
<keyword evidence="3" id="KW-0677">Repeat</keyword>
<dbReference type="InterPro" id="IPR035897">
    <property type="entry name" value="Toll_tir_struct_dom_sf"/>
</dbReference>